<dbReference type="CDD" id="cd06582">
    <property type="entry name" value="TM_PBP1_LivH_like"/>
    <property type="match status" value="1"/>
</dbReference>
<evidence type="ECO:0000256" key="9">
    <source>
        <dbReference type="SAM" id="Phobius"/>
    </source>
</evidence>
<dbReference type="EMBL" id="JACRSP010000002">
    <property type="protein sequence ID" value="MBC8536047.1"/>
    <property type="molecule type" value="Genomic_DNA"/>
</dbReference>
<keyword evidence="5" id="KW-0029">Amino-acid transport</keyword>
<accession>A0A926DDW6</accession>
<comment type="similarity">
    <text evidence="8">Belongs to the binding-protein-dependent transport system permease family. LivHM subfamily.</text>
</comment>
<feature type="transmembrane region" description="Helical" evidence="9">
    <location>
        <begin position="12"/>
        <end position="29"/>
    </location>
</feature>
<dbReference type="Proteomes" id="UP000620366">
    <property type="component" value="Unassembled WGS sequence"/>
</dbReference>
<keyword evidence="3" id="KW-1003">Cell membrane</keyword>
<organism evidence="10 11">
    <name type="scientific">Feifania hominis</name>
    <dbReference type="NCBI Taxonomy" id="2763660"/>
    <lineage>
        <taxon>Bacteria</taxon>
        <taxon>Bacillati</taxon>
        <taxon>Bacillota</taxon>
        <taxon>Clostridia</taxon>
        <taxon>Eubacteriales</taxon>
        <taxon>Feifaniaceae</taxon>
        <taxon>Feifania</taxon>
    </lineage>
</organism>
<dbReference type="PANTHER" id="PTHR11795:SF450">
    <property type="entry name" value="ABC TRANSPORTER PERMEASE PROTEIN"/>
    <property type="match status" value="1"/>
</dbReference>
<reference evidence="10" key="1">
    <citation type="submission" date="2020-08" db="EMBL/GenBank/DDBJ databases">
        <title>Genome public.</title>
        <authorList>
            <person name="Liu C."/>
            <person name="Sun Q."/>
        </authorList>
    </citation>
    <scope>NUCLEOTIDE SEQUENCE</scope>
    <source>
        <strain evidence="10">BX7</strain>
    </source>
</reference>
<dbReference type="GO" id="GO:0022857">
    <property type="term" value="F:transmembrane transporter activity"/>
    <property type="evidence" value="ECO:0007669"/>
    <property type="project" value="InterPro"/>
</dbReference>
<feature type="transmembrane region" description="Helical" evidence="9">
    <location>
        <begin position="226"/>
        <end position="250"/>
    </location>
</feature>
<keyword evidence="11" id="KW-1185">Reference proteome</keyword>
<evidence type="ECO:0000313" key="10">
    <source>
        <dbReference type="EMBL" id="MBC8536047.1"/>
    </source>
</evidence>
<evidence type="ECO:0000256" key="8">
    <source>
        <dbReference type="ARBA" id="ARBA00037998"/>
    </source>
</evidence>
<dbReference type="PANTHER" id="PTHR11795">
    <property type="entry name" value="BRANCHED-CHAIN AMINO ACID TRANSPORT SYSTEM PERMEASE PROTEIN LIVH"/>
    <property type="match status" value="1"/>
</dbReference>
<feature type="transmembrane region" description="Helical" evidence="9">
    <location>
        <begin position="142"/>
        <end position="160"/>
    </location>
</feature>
<proteinExistence type="inferred from homology"/>
<feature type="transmembrane region" description="Helical" evidence="9">
    <location>
        <begin position="191"/>
        <end position="214"/>
    </location>
</feature>
<evidence type="ECO:0000256" key="2">
    <source>
        <dbReference type="ARBA" id="ARBA00022448"/>
    </source>
</evidence>
<comment type="caution">
    <text evidence="10">The sequence shown here is derived from an EMBL/GenBank/DDBJ whole genome shotgun (WGS) entry which is preliminary data.</text>
</comment>
<keyword evidence="4 9" id="KW-0812">Transmembrane</keyword>
<gene>
    <name evidence="10" type="ORF">H8695_05000</name>
</gene>
<dbReference type="InterPro" id="IPR052157">
    <property type="entry name" value="BCAA_transport_permease"/>
</dbReference>
<name>A0A926DDW6_9FIRM</name>
<evidence type="ECO:0000256" key="6">
    <source>
        <dbReference type="ARBA" id="ARBA00022989"/>
    </source>
</evidence>
<dbReference type="AlphaFoldDB" id="A0A926DDW6"/>
<evidence type="ECO:0000256" key="5">
    <source>
        <dbReference type="ARBA" id="ARBA00022970"/>
    </source>
</evidence>
<dbReference type="GO" id="GO:0005886">
    <property type="term" value="C:plasma membrane"/>
    <property type="evidence" value="ECO:0007669"/>
    <property type="project" value="UniProtKB-SubCell"/>
</dbReference>
<evidence type="ECO:0000256" key="3">
    <source>
        <dbReference type="ARBA" id="ARBA00022475"/>
    </source>
</evidence>
<feature type="transmembrane region" description="Helical" evidence="9">
    <location>
        <begin position="256"/>
        <end position="276"/>
    </location>
</feature>
<comment type="subcellular location">
    <subcellularLocation>
        <location evidence="1">Cell membrane</location>
        <topology evidence="1">Multi-pass membrane protein</topology>
    </subcellularLocation>
</comment>
<keyword evidence="7 9" id="KW-0472">Membrane</keyword>
<feature type="transmembrane region" description="Helical" evidence="9">
    <location>
        <begin position="66"/>
        <end position="88"/>
    </location>
</feature>
<keyword evidence="6 9" id="KW-1133">Transmembrane helix</keyword>
<evidence type="ECO:0000256" key="1">
    <source>
        <dbReference type="ARBA" id="ARBA00004651"/>
    </source>
</evidence>
<dbReference type="GO" id="GO:0006865">
    <property type="term" value="P:amino acid transport"/>
    <property type="evidence" value="ECO:0007669"/>
    <property type="project" value="UniProtKB-KW"/>
</dbReference>
<evidence type="ECO:0000256" key="7">
    <source>
        <dbReference type="ARBA" id="ARBA00023136"/>
    </source>
</evidence>
<sequence>MALFLQQTMTGLSVGLVYATVAMGLMLLLRAAGVMNFAQGNLLAMGGYIGFAFMEKLKLSNGVLMVLLGIAVFILVGCIFCGLCFFPFKRSKWPQAMMICTLGAGTVINELCLRLVTTETKALAPIIPGSFSIGGFVIRYQYLFIFGAMILMMTGLFFLFDKMYCGRVMSAAAQNKYAADLLGIPTNLTTIVTFCLVVCMVGFSGWLLAPIYYVSASMATFQARAFASIVIGGFGNLKGAIVGGVVVGLIEAYSTYFTTTYKDVVVFGALLLMLFFRPTGILKSATAAEKA</sequence>
<dbReference type="Pfam" id="PF02653">
    <property type="entry name" value="BPD_transp_2"/>
    <property type="match status" value="1"/>
</dbReference>
<evidence type="ECO:0000256" key="4">
    <source>
        <dbReference type="ARBA" id="ARBA00022692"/>
    </source>
</evidence>
<evidence type="ECO:0000313" key="11">
    <source>
        <dbReference type="Proteomes" id="UP000620366"/>
    </source>
</evidence>
<keyword evidence="2" id="KW-0813">Transport</keyword>
<dbReference type="RefSeq" id="WP_249299803.1">
    <property type="nucleotide sequence ID" value="NZ_JACRSP010000002.1"/>
</dbReference>
<protein>
    <submittedName>
        <fullName evidence="10">Branched-chain amino acid ABC transporter permease</fullName>
    </submittedName>
</protein>
<dbReference type="InterPro" id="IPR001851">
    <property type="entry name" value="ABC_transp_permease"/>
</dbReference>